<dbReference type="OrthoDB" id="3853857at2759"/>
<dbReference type="PANTHER" id="PTHR12358:SF31">
    <property type="entry name" value="ACYLGLYCEROL KINASE, MITOCHONDRIAL"/>
    <property type="match status" value="1"/>
</dbReference>
<dbReference type="InterPro" id="IPR050187">
    <property type="entry name" value="Lipid_Phosphate_FormReg"/>
</dbReference>
<sequence length="450" mass="50183">MSKQWEHAGCSVSLKLLDNGIQIAWDEEDVEVTSWRDVLGATAKESELTIDLSPYNKHGQRFLENIVVCSQDKALVKRYEALICYYARHDFINALPEEEILTKIEVERKCLVLINPVGGTGNALKMFKQVKGIFKAARINAIVKLTEHAGHATELAMELDLKLYEFVVCVGGDGLLSEVVQGLMKRKDWSDAIQLPLGIIPGGSGNGLAKSMIKHVKEEFYPENCAYLIVKGSPQPIDMMTTRNETETFISFLSLAWAFIADVDLDSETYRFLGGLRFTVSAVAKVLSRKRWYGTVSYLPADNASSVSQYQHKDGTVLTPNFLPPIQKAKDSVPKGWKTIKGPFSFFWATSAAYPSSDCYLAPQAHINDGYIYIVVVPENVSLLTQAKLLLSLETGKHVEYPQVQVIKTRAYQLHRDDSEYVSVDGERLSGSTIQVEIHRGLGRIMSLPL</sequence>
<dbReference type="SUPFAM" id="SSF111331">
    <property type="entry name" value="NAD kinase/diacylglycerol kinase-like"/>
    <property type="match status" value="1"/>
</dbReference>
<evidence type="ECO:0000256" key="3">
    <source>
        <dbReference type="ARBA" id="ARBA00022777"/>
    </source>
</evidence>
<dbReference type="AlphaFoldDB" id="A0A1W0AAN8"/>
<keyword evidence="2" id="KW-0547">Nucleotide-binding</keyword>
<evidence type="ECO:0000256" key="4">
    <source>
        <dbReference type="ARBA" id="ARBA00022840"/>
    </source>
</evidence>
<keyword evidence="3 6" id="KW-0418">Kinase</keyword>
<dbReference type="Gene3D" id="3.40.50.10330">
    <property type="entry name" value="Probable inorganic polyphosphate/atp-NAD kinase, domain 1"/>
    <property type="match status" value="1"/>
</dbReference>
<keyword evidence="1" id="KW-0808">Transferase</keyword>
<proteinExistence type="predicted"/>
<gene>
    <name evidence="6" type="ORF">THRCLA_00754</name>
</gene>
<keyword evidence="4" id="KW-0067">ATP-binding</keyword>
<evidence type="ECO:0000259" key="5">
    <source>
        <dbReference type="PROSITE" id="PS50146"/>
    </source>
</evidence>
<comment type="caution">
    <text evidence="6">The sequence shown here is derived from an EMBL/GenBank/DDBJ whole genome shotgun (WGS) entry which is preliminary data.</text>
</comment>
<keyword evidence="7" id="KW-1185">Reference proteome</keyword>
<evidence type="ECO:0000313" key="6">
    <source>
        <dbReference type="EMBL" id="OQS07239.1"/>
    </source>
</evidence>
<evidence type="ECO:0000256" key="2">
    <source>
        <dbReference type="ARBA" id="ARBA00022741"/>
    </source>
</evidence>
<dbReference type="PANTHER" id="PTHR12358">
    <property type="entry name" value="SPHINGOSINE KINASE"/>
    <property type="match status" value="1"/>
</dbReference>
<dbReference type="GO" id="GO:0005524">
    <property type="term" value="F:ATP binding"/>
    <property type="evidence" value="ECO:0007669"/>
    <property type="project" value="UniProtKB-KW"/>
</dbReference>
<dbReference type="Gene3D" id="2.60.200.40">
    <property type="match status" value="1"/>
</dbReference>
<evidence type="ECO:0000256" key="1">
    <source>
        <dbReference type="ARBA" id="ARBA00022679"/>
    </source>
</evidence>
<evidence type="ECO:0000313" key="7">
    <source>
        <dbReference type="Proteomes" id="UP000243217"/>
    </source>
</evidence>
<name>A0A1W0AAN8_9STRA</name>
<dbReference type="InterPro" id="IPR001206">
    <property type="entry name" value="Diacylglycerol_kinase_cat_dom"/>
</dbReference>
<dbReference type="InterPro" id="IPR016064">
    <property type="entry name" value="NAD/diacylglycerol_kinase_sf"/>
</dbReference>
<dbReference type="InterPro" id="IPR017438">
    <property type="entry name" value="ATP-NAD_kinase_N"/>
</dbReference>
<dbReference type="GO" id="GO:0016020">
    <property type="term" value="C:membrane"/>
    <property type="evidence" value="ECO:0007669"/>
    <property type="project" value="TreeGrafter"/>
</dbReference>
<dbReference type="Pfam" id="PF00781">
    <property type="entry name" value="DAGK_cat"/>
    <property type="match status" value="1"/>
</dbReference>
<reference evidence="6 7" key="1">
    <citation type="journal article" date="2014" name="Genome Biol. Evol.">
        <title>The secreted proteins of Achlya hypogyna and Thraustotheca clavata identify the ancestral oomycete secretome and reveal gene acquisitions by horizontal gene transfer.</title>
        <authorList>
            <person name="Misner I."/>
            <person name="Blouin N."/>
            <person name="Leonard G."/>
            <person name="Richards T.A."/>
            <person name="Lane C.E."/>
        </authorList>
    </citation>
    <scope>NUCLEOTIDE SEQUENCE [LARGE SCALE GENOMIC DNA]</scope>
    <source>
        <strain evidence="6 7">ATCC 34112</strain>
    </source>
</reference>
<protein>
    <submittedName>
        <fullName evidence="6">Sphingosine kinase</fullName>
    </submittedName>
</protein>
<dbReference type="GO" id="GO:0001727">
    <property type="term" value="F:lipid kinase activity"/>
    <property type="evidence" value="ECO:0007669"/>
    <property type="project" value="TreeGrafter"/>
</dbReference>
<dbReference type="Proteomes" id="UP000243217">
    <property type="component" value="Unassembled WGS sequence"/>
</dbReference>
<dbReference type="PROSITE" id="PS50146">
    <property type="entry name" value="DAGK"/>
    <property type="match status" value="1"/>
</dbReference>
<dbReference type="GO" id="GO:0005737">
    <property type="term" value="C:cytoplasm"/>
    <property type="evidence" value="ECO:0007669"/>
    <property type="project" value="TreeGrafter"/>
</dbReference>
<dbReference type="EMBL" id="JNBS01000261">
    <property type="protein sequence ID" value="OQS07239.1"/>
    <property type="molecule type" value="Genomic_DNA"/>
</dbReference>
<dbReference type="STRING" id="74557.A0A1W0AAN8"/>
<dbReference type="Pfam" id="PF19279">
    <property type="entry name" value="YegS_C"/>
    <property type="match status" value="1"/>
</dbReference>
<accession>A0A1W0AAN8</accession>
<organism evidence="6 7">
    <name type="scientific">Thraustotheca clavata</name>
    <dbReference type="NCBI Taxonomy" id="74557"/>
    <lineage>
        <taxon>Eukaryota</taxon>
        <taxon>Sar</taxon>
        <taxon>Stramenopiles</taxon>
        <taxon>Oomycota</taxon>
        <taxon>Saprolegniomycetes</taxon>
        <taxon>Saprolegniales</taxon>
        <taxon>Achlyaceae</taxon>
        <taxon>Thraustotheca</taxon>
    </lineage>
</organism>
<dbReference type="GO" id="GO:0046512">
    <property type="term" value="P:sphingosine biosynthetic process"/>
    <property type="evidence" value="ECO:0007669"/>
    <property type="project" value="TreeGrafter"/>
</dbReference>
<dbReference type="SMART" id="SM00046">
    <property type="entry name" value="DAGKc"/>
    <property type="match status" value="1"/>
</dbReference>
<dbReference type="InterPro" id="IPR045540">
    <property type="entry name" value="YegS/DAGK_C"/>
</dbReference>
<feature type="domain" description="DAGKc" evidence="5">
    <location>
        <begin position="105"/>
        <end position="246"/>
    </location>
</feature>